<dbReference type="GO" id="GO:0003677">
    <property type="term" value="F:DNA binding"/>
    <property type="evidence" value="ECO:0007669"/>
    <property type="project" value="UniProtKB-KW"/>
</dbReference>
<protein>
    <submittedName>
        <fullName evidence="2">DNA-binding protein</fullName>
    </submittedName>
</protein>
<reference evidence="2 3" key="1">
    <citation type="submission" date="2016-10" db="EMBL/GenBank/DDBJ databases">
        <title>The whole genome sequencing and assembly of L. cotyniformis subsp. torquens DSM 20004 strain.</title>
        <authorList>
            <person name="Park M.-K."/>
            <person name="Lee Y.-J."/>
            <person name="Yi H."/>
            <person name="Bahn Y.-S."/>
            <person name="Kim J.F."/>
            <person name="Lee D.-W."/>
        </authorList>
    </citation>
    <scope>NUCLEOTIDE SEQUENCE [LARGE SCALE GENOMIC DNA]</scope>
    <source>
        <strain evidence="2 3">DSM 20004</strain>
    </source>
</reference>
<dbReference type="SUPFAM" id="SSF46955">
    <property type="entry name" value="Putative DNA-binding domain"/>
    <property type="match status" value="1"/>
</dbReference>
<gene>
    <name evidence="2" type="ORF">LC20004_03525</name>
</gene>
<dbReference type="KEGG" id="lcy:LC20004_03525"/>
<dbReference type="Pfam" id="PF12728">
    <property type="entry name" value="HTH_17"/>
    <property type="match status" value="1"/>
</dbReference>
<accession>A0A2D1KSB3</accession>
<sequence>MATSEFTIVISDQQQNKLRSEIYQLIMSEVKKVREDAAIGARYLKKKDLCDYLQIANNTLDNWIAQGLPVIIVGGCVRFDRPAVDDWLKNRADELNR</sequence>
<proteinExistence type="predicted"/>
<evidence type="ECO:0000259" key="1">
    <source>
        <dbReference type="Pfam" id="PF12728"/>
    </source>
</evidence>
<feature type="domain" description="Helix-turn-helix" evidence="1">
    <location>
        <begin position="43"/>
        <end position="91"/>
    </location>
</feature>
<keyword evidence="3" id="KW-1185">Reference proteome</keyword>
<evidence type="ECO:0000313" key="2">
    <source>
        <dbReference type="EMBL" id="ATO44989.1"/>
    </source>
</evidence>
<evidence type="ECO:0000313" key="3">
    <source>
        <dbReference type="Proteomes" id="UP000223559"/>
    </source>
</evidence>
<dbReference type="AlphaFoldDB" id="A0A2D1KSB3"/>
<name>A0A2D1KSB3_9LACO</name>
<dbReference type="InterPro" id="IPR041657">
    <property type="entry name" value="HTH_17"/>
</dbReference>
<dbReference type="InterPro" id="IPR036388">
    <property type="entry name" value="WH-like_DNA-bd_sf"/>
</dbReference>
<dbReference type="EMBL" id="CP017697">
    <property type="protein sequence ID" value="ATO44989.1"/>
    <property type="molecule type" value="Genomic_DNA"/>
</dbReference>
<dbReference type="Proteomes" id="UP000223559">
    <property type="component" value="Chromosome"/>
</dbReference>
<organism evidence="2 3">
    <name type="scientific">Loigolactobacillus coryniformis subsp. torquens DSM 20004 = KCTC 3535</name>
    <dbReference type="NCBI Taxonomy" id="1423822"/>
    <lineage>
        <taxon>Bacteria</taxon>
        <taxon>Bacillati</taxon>
        <taxon>Bacillota</taxon>
        <taxon>Bacilli</taxon>
        <taxon>Lactobacillales</taxon>
        <taxon>Lactobacillaceae</taxon>
        <taxon>Loigolactobacillus</taxon>
    </lineage>
</organism>
<keyword evidence="2" id="KW-0238">DNA-binding</keyword>
<dbReference type="Gene3D" id="1.10.10.10">
    <property type="entry name" value="Winged helix-like DNA-binding domain superfamily/Winged helix DNA-binding domain"/>
    <property type="match status" value="1"/>
</dbReference>
<dbReference type="InterPro" id="IPR009061">
    <property type="entry name" value="DNA-bd_dom_put_sf"/>
</dbReference>